<dbReference type="AlphaFoldDB" id="A0A183FJD9"/>
<accession>A0A183FJD9</accession>
<sequence length="177" mass="19651">LNRLNIALVALLAIITQCLSRFRLLLTRNPRSFTSSVLIRGVLPMVHVVGTFRGRPILTRQTDVITDNEDVPVLVLPNDNTASTHILTLIFHLGGVRRDCRVHPIPGSWFGFPAQANQAFHPSGVGELVPDLSGKDRALTCSSAGHRKSLYGQIRIRVASTTSRRSRMRWRIPEGID</sequence>
<reference evidence="2" key="1">
    <citation type="submission" date="2019-09" db="UniProtKB">
        <authorList>
            <consortium name="WormBaseParasite"/>
        </authorList>
    </citation>
    <scope>IDENTIFICATION</scope>
</reference>
<name>A0A183FJD9_HELPZ</name>
<keyword evidence="1" id="KW-1185">Reference proteome</keyword>
<organism evidence="1 2">
    <name type="scientific">Heligmosomoides polygyrus</name>
    <name type="common">Parasitic roundworm</name>
    <dbReference type="NCBI Taxonomy" id="6339"/>
    <lineage>
        <taxon>Eukaryota</taxon>
        <taxon>Metazoa</taxon>
        <taxon>Ecdysozoa</taxon>
        <taxon>Nematoda</taxon>
        <taxon>Chromadorea</taxon>
        <taxon>Rhabditida</taxon>
        <taxon>Rhabditina</taxon>
        <taxon>Rhabditomorpha</taxon>
        <taxon>Strongyloidea</taxon>
        <taxon>Heligmosomidae</taxon>
        <taxon>Heligmosomoides</taxon>
    </lineage>
</organism>
<evidence type="ECO:0000313" key="1">
    <source>
        <dbReference type="Proteomes" id="UP000050761"/>
    </source>
</evidence>
<protein>
    <submittedName>
        <fullName evidence="2">Secreted protein</fullName>
    </submittedName>
</protein>
<proteinExistence type="predicted"/>
<evidence type="ECO:0000313" key="2">
    <source>
        <dbReference type="WBParaSite" id="HPBE_0000712201-mRNA-1"/>
    </source>
</evidence>
<dbReference type="WBParaSite" id="HPBE_0000712201-mRNA-1">
    <property type="protein sequence ID" value="HPBE_0000712201-mRNA-1"/>
    <property type="gene ID" value="HPBE_0000712201"/>
</dbReference>
<dbReference type="Proteomes" id="UP000050761">
    <property type="component" value="Unassembled WGS sequence"/>
</dbReference>